<name>A0ABQ8SFC5_PERAM</name>
<comment type="caution">
    <text evidence="2">The sequence shown here is derived from an EMBL/GenBank/DDBJ whole genome shotgun (WGS) entry which is preliminary data.</text>
</comment>
<feature type="domain" description="MULE transposase" evidence="1">
    <location>
        <begin position="32"/>
        <end position="104"/>
    </location>
</feature>
<evidence type="ECO:0000313" key="3">
    <source>
        <dbReference type="Proteomes" id="UP001148838"/>
    </source>
</evidence>
<protein>
    <recommendedName>
        <fullName evidence="1">MULE transposase domain-containing protein</fullName>
    </recommendedName>
</protein>
<evidence type="ECO:0000313" key="2">
    <source>
        <dbReference type="EMBL" id="KAJ4432574.1"/>
    </source>
</evidence>
<dbReference type="Proteomes" id="UP001148838">
    <property type="component" value="Unassembled WGS sequence"/>
</dbReference>
<dbReference type="EMBL" id="JAJSOF020000029">
    <property type="protein sequence ID" value="KAJ4432574.1"/>
    <property type="molecule type" value="Genomic_DNA"/>
</dbReference>
<evidence type="ECO:0000259" key="1">
    <source>
        <dbReference type="Pfam" id="PF10551"/>
    </source>
</evidence>
<reference evidence="2 3" key="1">
    <citation type="journal article" date="2022" name="Allergy">
        <title>Genome assembly and annotation of Periplaneta americana reveal a comprehensive cockroach allergen profile.</title>
        <authorList>
            <person name="Wang L."/>
            <person name="Xiong Q."/>
            <person name="Saelim N."/>
            <person name="Wang L."/>
            <person name="Nong W."/>
            <person name="Wan A.T."/>
            <person name="Shi M."/>
            <person name="Liu X."/>
            <person name="Cao Q."/>
            <person name="Hui J.H.L."/>
            <person name="Sookrung N."/>
            <person name="Leung T.F."/>
            <person name="Tungtrongchitr A."/>
            <person name="Tsui S.K.W."/>
        </authorList>
    </citation>
    <scope>NUCLEOTIDE SEQUENCE [LARGE SCALE GENOMIC DNA]</scope>
    <source>
        <strain evidence="2">PWHHKU_190912</strain>
    </source>
</reference>
<sequence>MLKVCLNLFTQIFTIIGTVKRQRTDTVDEESEILLPFVFALLTSKQQALYTKVIQEVLFKAIMYGINVVYPESIMTDFEKAIINSAEKVLPNIEINCCFFHLSQSVYRRVQAEDLQQRYSDPDDRQLKMSIHNMFLALAFIPM</sequence>
<accession>A0ABQ8SFC5</accession>
<dbReference type="InterPro" id="IPR018289">
    <property type="entry name" value="MULE_transposase_dom"/>
</dbReference>
<gene>
    <name evidence="2" type="ORF">ANN_21197</name>
</gene>
<proteinExistence type="predicted"/>
<keyword evidence="3" id="KW-1185">Reference proteome</keyword>
<organism evidence="2 3">
    <name type="scientific">Periplaneta americana</name>
    <name type="common">American cockroach</name>
    <name type="synonym">Blatta americana</name>
    <dbReference type="NCBI Taxonomy" id="6978"/>
    <lineage>
        <taxon>Eukaryota</taxon>
        <taxon>Metazoa</taxon>
        <taxon>Ecdysozoa</taxon>
        <taxon>Arthropoda</taxon>
        <taxon>Hexapoda</taxon>
        <taxon>Insecta</taxon>
        <taxon>Pterygota</taxon>
        <taxon>Neoptera</taxon>
        <taxon>Polyneoptera</taxon>
        <taxon>Dictyoptera</taxon>
        <taxon>Blattodea</taxon>
        <taxon>Blattoidea</taxon>
        <taxon>Blattidae</taxon>
        <taxon>Blattinae</taxon>
        <taxon>Periplaneta</taxon>
    </lineage>
</organism>
<dbReference type="Pfam" id="PF10551">
    <property type="entry name" value="MULE"/>
    <property type="match status" value="1"/>
</dbReference>